<feature type="domain" description="Cation efflux protein transmembrane" evidence="8">
    <location>
        <begin position="16"/>
        <end position="208"/>
    </location>
</feature>
<dbReference type="SUPFAM" id="SSF160240">
    <property type="entry name" value="Cation efflux protein cytoplasmic domain-like"/>
    <property type="match status" value="1"/>
</dbReference>
<organism evidence="10 11">
    <name type="scientific">Alloiococcus otitis ATCC 51267</name>
    <dbReference type="NCBI Taxonomy" id="883081"/>
    <lineage>
        <taxon>Bacteria</taxon>
        <taxon>Bacillati</taxon>
        <taxon>Bacillota</taxon>
        <taxon>Bacilli</taxon>
        <taxon>Lactobacillales</taxon>
        <taxon>Carnobacteriaceae</taxon>
        <taxon>Alloiococcus</taxon>
    </lineage>
</organism>
<comment type="similarity">
    <text evidence="2">Belongs to the cation diffusion facilitator (CDF) transporter (TC 2.A.4) family.</text>
</comment>
<dbReference type="SUPFAM" id="SSF161111">
    <property type="entry name" value="Cation efflux protein transmembrane domain-like"/>
    <property type="match status" value="1"/>
</dbReference>
<evidence type="ECO:0000256" key="5">
    <source>
        <dbReference type="ARBA" id="ARBA00022989"/>
    </source>
</evidence>
<sequence length="300" mass="32860">MASREERVKLSERGAWVSIIVYIILALVKAGSGLIFNSAALLADGLNNFTDTISSIAVLIGLKTARKPADDDHPYGHWKAEPIASLVTSFIMLFLGLQLLISAITSLIRQEVNQPPSNLAAIISLLAMLVLLAVAGYNRKIAIESSSFGLEAVSKDNLNDALTSLATALAIFTSSLNLAWLDQVMAIVIALIILKTGIGVFKQSSFALSDGFDDSLLQAYHDRISQLEEVQAIPQLKARMYGANIYVDCTILVQAQMTVQESHDITEVIEKILYEEFDVMHTDVHVEPHNIQDQFSDEQM</sequence>
<dbReference type="HOGENOM" id="CLU_013430_3_5_9"/>
<evidence type="ECO:0000259" key="8">
    <source>
        <dbReference type="Pfam" id="PF01545"/>
    </source>
</evidence>
<dbReference type="GO" id="GO:0008324">
    <property type="term" value="F:monoatomic cation transmembrane transporter activity"/>
    <property type="evidence" value="ECO:0007669"/>
    <property type="project" value="InterPro"/>
</dbReference>
<keyword evidence="3" id="KW-0813">Transport</keyword>
<dbReference type="PANTHER" id="PTHR43840">
    <property type="entry name" value="MITOCHONDRIAL METAL TRANSPORTER 1-RELATED"/>
    <property type="match status" value="1"/>
</dbReference>
<evidence type="ECO:0000313" key="11">
    <source>
        <dbReference type="Proteomes" id="UP000009875"/>
    </source>
</evidence>
<dbReference type="PATRIC" id="fig|883081.3.peg.940"/>
<feature type="domain" description="Cation efflux protein cytoplasmic" evidence="9">
    <location>
        <begin position="216"/>
        <end position="289"/>
    </location>
</feature>
<keyword evidence="11" id="KW-1185">Reference proteome</keyword>
<feature type="transmembrane region" description="Helical" evidence="7">
    <location>
        <begin position="119"/>
        <end position="137"/>
    </location>
</feature>
<comment type="subcellular location">
    <subcellularLocation>
        <location evidence="1">Membrane</location>
        <topology evidence="1">Multi-pass membrane protein</topology>
    </subcellularLocation>
</comment>
<dbReference type="RefSeq" id="WP_003777901.1">
    <property type="nucleotide sequence ID" value="NZ_JH992959.1"/>
</dbReference>
<evidence type="ECO:0000256" key="4">
    <source>
        <dbReference type="ARBA" id="ARBA00022692"/>
    </source>
</evidence>
<name>K9EA08_9LACT</name>
<reference evidence="10 11" key="1">
    <citation type="submission" date="2012-09" db="EMBL/GenBank/DDBJ databases">
        <title>The Genome Sequence of Alloiococcus otitis ATCC 51267.</title>
        <authorList>
            <consortium name="The Broad Institute Genome Sequencing Platform"/>
            <person name="Earl A."/>
            <person name="Ward D."/>
            <person name="Feldgarden M."/>
            <person name="Gevers D."/>
            <person name="Huys G."/>
            <person name="Walker B."/>
            <person name="Young S.K."/>
            <person name="Zeng Q."/>
            <person name="Gargeya S."/>
            <person name="Fitzgerald M."/>
            <person name="Haas B."/>
            <person name="Abouelleil A."/>
            <person name="Alvarado L."/>
            <person name="Arachchi H.M."/>
            <person name="Berlin A.M."/>
            <person name="Chapman S.B."/>
            <person name="Goldberg J."/>
            <person name="Griggs A."/>
            <person name="Gujja S."/>
            <person name="Hansen M."/>
            <person name="Howarth C."/>
            <person name="Imamovic A."/>
            <person name="Larimer J."/>
            <person name="McCowen C."/>
            <person name="Montmayeur A."/>
            <person name="Murphy C."/>
            <person name="Neiman D."/>
            <person name="Pearson M."/>
            <person name="Priest M."/>
            <person name="Roberts A."/>
            <person name="Saif S."/>
            <person name="Shea T."/>
            <person name="Sisk P."/>
            <person name="Sykes S."/>
            <person name="Wortman J."/>
            <person name="Nusbaum C."/>
            <person name="Birren B."/>
        </authorList>
    </citation>
    <scope>NUCLEOTIDE SEQUENCE [LARGE SCALE GENOMIC DNA]</scope>
    <source>
        <strain evidence="10 11">ATCC 51267</strain>
    </source>
</reference>
<evidence type="ECO:0000256" key="7">
    <source>
        <dbReference type="SAM" id="Phobius"/>
    </source>
</evidence>
<dbReference type="InterPro" id="IPR027469">
    <property type="entry name" value="Cation_efflux_TMD_sf"/>
</dbReference>
<feature type="transmembrane region" description="Helical" evidence="7">
    <location>
        <begin position="184"/>
        <end position="201"/>
    </location>
</feature>
<dbReference type="Pfam" id="PF01545">
    <property type="entry name" value="Cation_efflux"/>
    <property type="match status" value="1"/>
</dbReference>
<dbReference type="EMBL" id="AGXA01000019">
    <property type="protein sequence ID" value="EKU93528.1"/>
    <property type="molecule type" value="Genomic_DNA"/>
</dbReference>
<evidence type="ECO:0000256" key="1">
    <source>
        <dbReference type="ARBA" id="ARBA00004141"/>
    </source>
</evidence>
<accession>K9EA08</accession>
<dbReference type="InterPro" id="IPR036837">
    <property type="entry name" value="Cation_efflux_CTD_sf"/>
</dbReference>
<dbReference type="AlphaFoldDB" id="K9EA08"/>
<dbReference type="FunFam" id="1.20.1510.10:FF:000006">
    <property type="entry name" value="Divalent cation efflux transporter"/>
    <property type="match status" value="1"/>
</dbReference>
<dbReference type="Proteomes" id="UP000009875">
    <property type="component" value="Unassembled WGS sequence"/>
</dbReference>
<protein>
    <submittedName>
        <fullName evidence="10">Cation diffusion facilitator family transporter</fullName>
    </submittedName>
</protein>
<evidence type="ECO:0000259" key="9">
    <source>
        <dbReference type="Pfam" id="PF16916"/>
    </source>
</evidence>
<evidence type="ECO:0000256" key="3">
    <source>
        <dbReference type="ARBA" id="ARBA00022448"/>
    </source>
</evidence>
<dbReference type="STRING" id="883081.HMPREF9698_00944"/>
<dbReference type="Gene3D" id="1.20.1510.10">
    <property type="entry name" value="Cation efflux protein transmembrane domain"/>
    <property type="match status" value="1"/>
</dbReference>
<keyword evidence="6 7" id="KW-0472">Membrane</keyword>
<dbReference type="InterPro" id="IPR027470">
    <property type="entry name" value="Cation_efflux_CTD"/>
</dbReference>
<dbReference type="GO" id="GO:0016020">
    <property type="term" value="C:membrane"/>
    <property type="evidence" value="ECO:0007669"/>
    <property type="project" value="UniProtKB-SubCell"/>
</dbReference>
<evidence type="ECO:0000256" key="6">
    <source>
        <dbReference type="ARBA" id="ARBA00023136"/>
    </source>
</evidence>
<dbReference type="Gene3D" id="3.30.70.1350">
    <property type="entry name" value="Cation efflux protein, cytoplasmic domain"/>
    <property type="match status" value="1"/>
</dbReference>
<proteinExistence type="inferred from homology"/>
<dbReference type="InterPro" id="IPR050291">
    <property type="entry name" value="CDF_Transporter"/>
</dbReference>
<evidence type="ECO:0000256" key="2">
    <source>
        <dbReference type="ARBA" id="ARBA00008114"/>
    </source>
</evidence>
<dbReference type="NCBIfam" id="TIGR01297">
    <property type="entry name" value="CDF"/>
    <property type="match status" value="1"/>
</dbReference>
<dbReference type="InterPro" id="IPR058533">
    <property type="entry name" value="Cation_efflux_TM"/>
</dbReference>
<comment type="caution">
    <text evidence="10">The sequence shown here is derived from an EMBL/GenBank/DDBJ whole genome shotgun (WGS) entry which is preliminary data.</text>
</comment>
<dbReference type="Pfam" id="PF16916">
    <property type="entry name" value="ZT_dimer"/>
    <property type="match status" value="1"/>
</dbReference>
<keyword evidence="5 7" id="KW-1133">Transmembrane helix</keyword>
<dbReference type="PANTHER" id="PTHR43840:SF50">
    <property type="entry name" value="MANGANESE EFFLUX SYSTEM PROTEIN MNES"/>
    <property type="match status" value="1"/>
</dbReference>
<evidence type="ECO:0000313" key="10">
    <source>
        <dbReference type="EMBL" id="EKU93528.1"/>
    </source>
</evidence>
<feature type="transmembrane region" description="Helical" evidence="7">
    <location>
        <begin position="83"/>
        <end position="107"/>
    </location>
</feature>
<gene>
    <name evidence="10" type="ORF">HMPREF9698_00944</name>
</gene>
<feature type="transmembrane region" description="Helical" evidence="7">
    <location>
        <begin position="14"/>
        <end position="36"/>
    </location>
</feature>
<keyword evidence="4 7" id="KW-0812">Transmembrane</keyword>
<dbReference type="eggNOG" id="COG0053">
    <property type="taxonomic scope" value="Bacteria"/>
</dbReference>
<dbReference type="InterPro" id="IPR002524">
    <property type="entry name" value="Cation_efflux"/>
</dbReference>